<dbReference type="Pfam" id="PF03692">
    <property type="entry name" value="CxxCxxCC"/>
    <property type="match status" value="1"/>
</dbReference>
<protein>
    <submittedName>
        <fullName evidence="1">YkgJ family cysteine cluster protein</fullName>
    </submittedName>
</protein>
<organism evidence="1 2">
    <name type="scientific">Pendulispora albinea</name>
    <dbReference type="NCBI Taxonomy" id="2741071"/>
    <lineage>
        <taxon>Bacteria</taxon>
        <taxon>Pseudomonadati</taxon>
        <taxon>Myxococcota</taxon>
        <taxon>Myxococcia</taxon>
        <taxon>Myxococcales</taxon>
        <taxon>Sorangiineae</taxon>
        <taxon>Pendulisporaceae</taxon>
        <taxon>Pendulispora</taxon>
    </lineage>
</organism>
<name>A0ABZ2M7R7_9BACT</name>
<dbReference type="InterPro" id="IPR005358">
    <property type="entry name" value="Puta_zinc/iron-chelating_dom"/>
</dbReference>
<gene>
    <name evidence="1" type="ORF">LZC94_15060</name>
</gene>
<reference evidence="1 2" key="1">
    <citation type="submission" date="2021-12" db="EMBL/GenBank/DDBJ databases">
        <title>Discovery of the Pendulisporaceae a myxobacterial family with distinct sporulation behavior and unique specialized metabolism.</title>
        <authorList>
            <person name="Garcia R."/>
            <person name="Popoff A."/>
            <person name="Bader C.D."/>
            <person name="Loehr J."/>
            <person name="Walesch S."/>
            <person name="Walt C."/>
            <person name="Boldt J."/>
            <person name="Bunk B."/>
            <person name="Haeckl F.J.F.P.J."/>
            <person name="Gunesch A.P."/>
            <person name="Birkelbach J."/>
            <person name="Nuebel U."/>
            <person name="Pietschmann T."/>
            <person name="Bach T."/>
            <person name="Mueller R."/>
        </authorList>
    </citation>
    <scope>NUCLEOTIDE SEQUENCE [LARGE SCALE GENOMIC DNA]</scope>
    <source>
        <strain evidence="1 2">MSr11954</strain>
    </source>
</reference>
<dbReference type="EMBL" id="CP089984">
    <property type="protein sequence ID" value="WXB18547.1"/>
    <property type="molecule type" value="Genomic_DNA"/>
</dbReference>
<evidence type="ECO:0000313" key="2">
    <source>
        <dbReference type="Proteomes" id="UP001370348"/>
    </source>
</evidence>
<dbReference type="PANTHER" id="PTHR35866">
    <property type="entry name" value="PUTATIVE-RELATED"/>
    <property type="match status" value="1"/>
</dbReference>
<dbReference type="RefSeq" id="WP_394828178.1">
    <property type="nucleotide sequence ID" value="NZ_CP089984.1"/>
</dbReference>
<accession>A0ABZ2M7R7</accession>
<sequence length="194" mass="22353">MKNVPGARYLNFRCTGCGNCCKDPLLPLTDDDIRRIAKRTGDTPDVIAQVVDRHAIHMDDEPEAFAMLRQGKRVLVLRHEHGRCRYLGDDNRCTIYTSRPLGCRIYPLDPEFNSKKKLRRLTIVQATECPYEMDGAVDVDSLHELQQRYWAAHEAYNTKIAEWNQVQRRRKRAGRAAQTAREFFSFLGLTDGAK</sequence>
<keyword evidence="2" id="KW-1185">Reference proteome</keyword>
<evidence type="ECO:0000313" key="1">
    <source>
        <dbReference type="EMBL" id="WXB18547.1"/>
    </source>
</evidence>
<proteinExistence type="predicted"/>
<dbReference type="PANTHER" id="PTHR35866:SF2">
    <property type="entry name" value="YKGJ FAMILY CYSTEINE CLUSTER PROTEIN"/>
    <property type="match status" value="1"/>
</dbReference>
<dbReference type="Proteomes" id="UP001370348">
    <property type="component" value="Chromosome"/>
</dbReference>